<dbReference type="AlphaFoldDB" id="A0A8H5XEG2"/>
<protein>
    <recommendedName>
        <fullName evidence="4">CCHC-type domain-containing protein</fullName>
    </recommendedName>
</protein>
<feature type="compositionally biased region" description="Basic and acidic residues" evidence="1">
    <location>
        <begin position="502"/>
        <end position="515"/>
    </location>
</feature>
<name>A0A8H5XEG2_FUSCI</name>
<proteinExistence type="predicted"/>
<accession>A0A8H5XEG2</accession>
<dbReference type="SUPFAM" id="SSF57756">
    <property type="entry name" value="Retrovirus zinc finger-like domains"/>
    <property type="match status" value="1"/>
</dbReference>
<feature type="compositionally biased region" description="Basic residues" evidence="1">
    <location>
        <begin position="84"/>
        <end position="97"/>
    </location>
</feature>
<feature type="compositionally biased region" description="Polar residues" evidence="1">
    <location>
        <begin position="36"/>
        <end position="46"/>
    </location>
</feature>
<feature type="compositionally biased region" description="Low complexity" evidence="1">
    <location>
        <begin position="54"/>
        <end position="66"/>
    </location>
</feature>
<dbReference type="InterPro" id="IPR036875">
    <property type="entry name" value="Znf_CCHC_sf"/>
</dbReference>
<reference evidence="2 3" key="2">
    <citation type="submission" date="2020-05" db="EMBL/GenBank/DDBJ databases">
        <title>Identification and distribution of gene clusters putatively required for synthesis of sphingolipid metabolism inhibitors in phylogenetically diverse species of the filamentous fungus Fusarium.</title>
        <authorList>
            <person name="Kim H.-S."/>
            <person name="Busman M."/>
            <person name="Brown D.W."/>
            <person name="Divon H."/>
            <person name="Uhlig S."/>
            <person name="Proctor R.H."/>
        </authorList>
    </citation>
    <scope>NUCLEOTIDE SEQUENCE [LARGE SCALE GENOMIC DNA]</scope>
    <source>
        <strain evidence="2 3">NRRL 25331</strain>
    </source>
</reference>
<reference evidence="3" key="1">
    <citation type="journal article" date="2020" name="BMC Genomics">
        <title>Correction to: Identification and distribution of gene clusters required for synthesis of sphingolipid metabolism inhibitors in diverse species of the filamentous fungus Fusarium.</title>
        <authorList>
            <person name="Kim H.S."/>
            <person name="Lohmar J.M."/>
            <person name="Busman M."/>
            <person name="Brown D.W."/>
            <person name="Naumann T.A."/>
            <person name="Divon H.H."/>
            <person name="Lysoe E."/>
            <person name="Uhlig S."/>
            <person name="Proctor R.H."/>
        </authorList>
    </citation>
    <scope>NUCLEOTIDE SEQUENCE [LARGE SCALE GENOMIC DNA]</scope>
    <source>
        <strain evidence="3">NRRL 25331</strain>
    </source>
</reference>
<evidence type="ECO:0008006" key="4">
    <source>
        <dbReference type="Google" id="ProtNLM"/>
    </source>
</evidence>
<evidence type="ECO:0000313" key="3">
    <source>
        <dbReference type="Proteomes" id="UP000572754"/>
    </source>
</evidence>
<feature type="compositionally biased region" description="Low complexity" evidence="1">
    <location>
        <begin position="1"/>
        <end position="10"/>
    </location>
</feature>
<feature type="compositionally biased region" description="Polar residues" evidence="1">
    <location>
        <begin position="481"/>
        <end position="493"/>
    </location>
</feature>
<feature type="compositionally biased region" description="Gly residues" evidence="1">
    <location>
        <begin position="67"/>
        <end position="83"/>
    </location>
</feature>
<evidence type="ECO:0000256" key="1">
    <source>
        <dbReference type="SAM" id="MobiDB-lite"/>
    </source>
</evidence>
<evidence type="ECO:0000313" key="2">
    <source>
        <dbReference type="EMBL" id="KAF5692183.1"/>
    </source>
</evidence>
<keyword evidence="3" id="KW-1185">Reference proteome</keyword>
<dbReference type="GO" id="GO:0003676">
    <property type="term" value="F:nucleic acid binding"/>
    <property type="evidence" value="ECO:0007669"/>
    <property type="project" value="InterPro"/>
</dbReference>
<comment type="caution">
    <text evidence="2">The sequence shown here is derived from an EMBL/GenBank/DDBJ whole genome shotgun (WGS) entry which is preliminary data.</text>
</comment>
<feature type="region of interest" description="Disordered" evidence="1">
    <location>
        <begin position="390"/>
        <end position="445"/>
    </location>
</feature>
<gene>
    <name evidence="2" type="ORF">FCIRC_98</name>
</gene>
<organism evidence="2 3">
    <name type="scientific">Fusarium circinatum</name>
    <name type="common">Pitch canker fungus</name>
    <name type="synonym">Gibberella circinata</name>
    <dbReference type="NCBI Taxonomy" id="48490"/>
    <lineage>
        <taxon>Eukaryota</taxon>
        <taxon>Fungi</taxon>
        <taxon>Dikarya</taxon>
        <taxon>Ascomycota</taxon>
        <taxon>Pezizomycotina</taxon>
        <taxon>Sordariomycetes</taxon>
        <taxon>Hypocreomycetidae</taxon>
        <taxon>Hypocreales</taxon>
        <taxon>Nectriaceae</taxon>
        <taxon>Fusarium</taxon>
        <taxon>Fusarium fujikuroi species complex</taxon>
    </lineage>
</organism>
<dbReference type="EMBL" id="JAAQPE010000007">
    <property type="protein sequence ID" value="KAF5692183.1"/>
    <property type="molecule type" value="Genomic_DNA"/>
</dbReference>
<sequence length="515" mass="54053">MAIQQSNNSGQGSGQGGSSRPRPGHGHATPSDDARPQQSNSEATAQGTREETGESSSHHGNSSTSNGGRGGAPFRGGWAGPRGGRPHRGGRGGYRGSRHGDHRAQAPDYGPLACVPQSSQTQVADLGGAVSSRLTNNSLEGGGTNHWFSNRPGERVWGVTRGGGVDKVIDEAMRRAGATSCQFFLIPNTPGRFDQIAAKAVERTWEDNNGYNDKGKPAGILRHGVKIDTETKKPTKCVACGNKGHTLATCFSRPGGKDGEQTGCPRCDTTAHHGGDCKEIAALPLPEQVKILVCQRGNMTPFKGKKPWWKLVHEYVTSKYHNPDLITSLPWSKEFTLEMAKSRRITPMQMRHDTVAGFKLPPDPATFGAGPVYWKYWRANDLAWPSVFGPIPPPPPGPMDTDGTKEEVPAPASQIGVTPGAAPGAPPASQTGVATGAITGPAPATSGVTQPIMPPGMAGALNLMPNPTPVVSQGPAPGNAAQVSVPDTTSSTGAVPATNPGTERHEIDYEDHDMN</sequence>
<feature type="region of interest" description="Disordered" evidence="1">
    <location>
        <begin position="470"/>
        <end position="515"/>
    </location>
</feature>
<dbReference type="GO" id="GO:0008270">
    <property type="term" value="F:zinc ion binding"/>
    <property type="evidence" value="ECO:0007669"/>
    <property type="project" value="InterPro"/>
</dbReference>
<feature type="compositionally biased region" description="Low complexity" evidence="1">
    <location>
        <begin position="419"/>
        <end position="445"/>
    </location>
</feature>
<dbReference type="Proteomes" id="UP000572754">
    <property type="component" value="Unassembled WGS sequence"/>
</dbReference>
<feature type="region of interest" description="Disordered" evidence="1">
    <location>
        <begin position="1"/>
        <end position="115"/>
    </location>
</feature>